<keyword evidence="4" id="KW-0812">Transmembrane</keyword>
<dbReference type="Gene3D" id="3.30.40.10">
    <property type="entry name" value="Zinc/RING finger domain, C3HC4 (zinc finger)"/>
    <property type="match status" value="1"/>
</dbReference>
<keyword evidence="4" id="KW-0472">Membrane</keyword>
<feature type="transmembrane region" description="Helical" evidence="4">
    <location>
        <begin position="139"/>
        <end position="166"/>
    </location>
</feature>
<dbReference type="AlphaFoldDB" id="A0A9P0AAK7"/>
<dbReference type="PROSITE" id="PS50089">
    <property type="entry name" value="ZF_RING_2"/>
    <property type="match status" value="1"/>
</dbReference>
<gene>
    <name evidence="6" type="ORF">BEMITA_LOCUS6611</name>
</gene>
<evidence type="ECO:0000313" key="6">
    <source>
        <dbReference type="EMBL" id="CAH0387614.1"/>
    </source>
</evidence>
<keyword evidence="4" id="KW-1133">Transmembrane helix</keyword>
<evidence type="ECO:0000256" key="2">
    <source>
        <dbReference type="ARBA" id="ARBA00022833"/>
    </source>
</evidence>
<feature type="transmembrane region" description="Helical" evidence="4">
    <location>
        <begin position="75"/>
        <end position="99"/>
    </location>
</feature>
<dbReference type="PANTHER" id="PTHR22996">
    <property type="entry name" value="MAHOGUNIN"/>
    <property type="match status" value="1"/>
</dbReference>
<feature type="transmembrane region" description="Helical" evidence="4">
    <location>
        <begin position="34"/>
        <end position="55"/>
    </location>
</feature>
<dbReference type="OrthoDB" id="1711136at2759"/>
<sequence length="369" mass="41462">MSLQSIFSPILGVISVFQNALLLTLNVSYGVGQLIVSTILFIATQFYELCSNLLIGIKVMIEDFCVFAFDVFNKISFFCFNLQCLLDSLFSCAVSCALFIQNAAVGTIDHLVFMVHAIANFISGICSSITAGFELFKQALILIGTSIWSSILFIPYCILALINFILTLITCGVNQIHLSILAVTDCIVLAASNVINFITDIPIESYLGLTFAIVSTFCFVKYHVLIQSLIACCFQSSYVSFLRLVSKIAVGVQRLKIFLTAGNSQNVPDEFTVFKWIETFHERYFSLSLFAKQYYDNEEPLSNEELVNRLAREQEQRLCVVCQDKGKNVILMPCRHLCLCQSCWDVIKHQGKKCPICRRFVRKVISVFS</sequence>
<dbReference type="GO" id="GO:0016567">
    <property type="term" value="P:protein ubiquitination"/>
    <property type="evidence" value="ECO:0007669"/>
    <property type="project" value="TreeGrafter"/>
</dbReference>
<evidence type="ECO:0000256" key="4">
    <source>
        <dbReference type="SAM" id="Phobius"/>
    </source>
</evidence>
<evidence type="ECO:0000256" key="3">
    <source>
        <dbReference type="PROSITE-ProRule" id="PRU00175"/>
    </source>
</evidence>
<feature type="transmembrane region" description="Helical" evidence="4">
    <location>
        <begin position="205"/>
        <end position="224"/>
    </location>
</feature>
<name>A0A9P0AAK7_BEMTA</name>
<keyword evidence="2" id="KW-0862">Zinc</keyword>
<feature type="transmembrane region" description="Helical" evidence="4">
    <location>
        <begin position="178"/>
        <end position="199"/>
    </location>
</feature>
<accession>A0A9P0AAK7</accession>
<keyword evidence="7" id="KW-1185">Reference proteome</keyword>
<dbReference type="InterPro" id="IPR013083">
    <property type="entry name" value="Znf_RING/FYVE/PHD"/>
</dbReference>
<protein>
    <recommendedName>
        <fullName evidence="5">RING-type domain-containing protein</fullName>
    </recommendedName>
</protein>
<feature type="domain" description="RING-type" evidence="5">
    <location>
        <begin position="319"/>
        <end position="358"/>
    </location>
</feature>
<dbReference type="InterPro" id="IPR045194">
    <property type="entry name" value="MGRN1/RNF157-like"/>
</dbReference>
<keyword evidence="1 3" id="KW-0863">Zinc-finger</keyword>
<dbReference type="PANTHER" id="PTHR22996:SF0">
    <property type="entry name" value="RE60872P-RELATED"/>
    <property type="match status" value="1"/>
</dbReference>
<dbReference type="SUPFAM" id="SSF57850">
    <property type="entry name" value="RING/U-box"/>
    <property type="match status" value="1"/>
</dbReference>
<proteinExistence type="predicted"/>
<dbReference type="EMBL" id="OU963864">
    <property type="protein sequence ID" value="CAH0387614.1"/>
    <property type="molecule type" value="Genomic_DNA"/>
</dbReference>
<dbReference type="Proteomes" id="UP001152759">
    <property type="component" value="Chromosome 3"/>
</dbReference>
<dbReference type="InterPro" id="IPR001841">
    <property type="entry name" value="Znf_RING"/>
</dbReference>
<feature type="transmembrane region" description="Helical" evidence="4">
    <location>
        <begin position="6"/>
        <end position="27"/>
    </location>
</feature>
<reference evidence="6" key="1">
    <citation type="submission" date="2021-12" db="EMBL/GenBank/DDBJ databases">
        <authorList>
            <person name="King R."/>
        </authorList>
    </citation>
    <scope>NUCLEOTIDE SEQUENCE</scope>
</reference>
<dbReference type="GO" id="GO:0008270">
    <property type="term" value="F:zinc ion binding"/>
    <property type="evidence" value="ECO:0007669"/>
    <property type="project" value="UniProtKB-KW"/>
</dbReference>
<dbReference type="Pfam" id="PF13920">
    <property type="entry name" value="zf-C3HC4_3"/>
    <property type="match status" value="1"/>
</dbReference>
<organism evidence="6 7">
    <name type="scientific">Bemisia tabaci</name>
    <name type="common">Sweetpotato whitefly</name>
    <name type="synonym">Aleurodes tabaci</name>
    <dbReference type="NCBI Taxonomy" id="7038"/>
    <lineage>
        <taxon>Eukaryota</taxon>
        <taxon>Metazoa</taxon>
        <taxon>Ecdysozoa</taxon>
        <taxon>Arthropoda</taxon>
        <taxon>Hexapoda</taxon>
        <taxon>Insecta</taxon>
        <taxon>Pterygota</taxon>
        <taxon>Neoptera</taxon>
        <taxon>Paraneoptera</taxon>
        <taxon>Hemiptera</taxon>
        <taxon>Sternorrhyncha</taxon>
        <taxon>Aleyrodoidea</taxon>
        <taxon>Aleyrodidae</taxon>
        <taxon>Aleyrodinae</taxon>
        <taxon>Bemisia</taxon>
    </lineage>
</organism>
<dbReference type="KEGG" id="btab:109035715"/>
<evidence type="ECO:0000259" key="5">
    <source>
        <dbReference type="PROSITE" id="PS50089"/>
    </source>
</evidence>
<feature type="transmembrane region" description="Helical" evidence="4">
    <location>
        <begin position="111"/>
        <end position="133"/>
    </location>
</feature>
<evidence type="ECO:0000256" key="1">
    <source>
        <dbReference type="ARBA" id="ARBA00022771"/>
    </source>
</evidence>
<keyword evidence="1 3" id="KW-0479">Metal-binding</keyword>
<dbReference type="GO" id="GO:0061630">
    <property type="term" value="F:ubiquitin protein ligase activity"/>
    <property type="evidence" value="ECO:0007669"/>
    <property type="project" value="UniProtKB-EC"/>
</dbReference>
<evidence type="ECO:0000313" key="7">
    <source>
        <dbReference type="Proteomes" id="UP001152759"/>
    </source>
</evidence>